<name>A0ABQ8TZQ2_PERAM</name>
<keyword evidence="2" id="KW-1185">Reference proteome</keyword>
<evidence type="ECO:0000313" key="1">
    <source>
        <dbReference type="EMBL" id="KAJ4451778.1"/>
    </source>
</evidence>
<dbReference type="EMBL" id="JAJSOF020000001">
    <property type="protein sequence ID" value="KAJ4451778.1"/>
    <property type="molecule type" value="Genomic_DNA"/>
</dbReference>
<accession>A0ABQ8TZQ2</accession>
<feature type="non-terminal residue" evidence="1">
    <location>
        <position position="87"/>
    </location>
</feature>
<gene>
    <name evidence="1" type="ORF">ANN_03250</name>
</gene>
<evidence type="ECO:0000313" key="2">
    <source>
        <dbReference type="Proteomes" id="UP001148838"/>
    </source>
</evidence>
<protein>
    <submittedName>
        <fullName evidence="1">Uncharacterized protein</fullName>
    </submittedName>
</protein>
<organism evidence="1 2">
    <name type="scientific">Periplaneta americana</name>
    <name type="common">American cockroach</name>
    <name type="synonym">Blatta americana</name>
    <dbReference type="NCBI Taxonomy" id="6978"/>
    <lineage>
        <taxon>Eukaryota</taxon>
        <taxon>Metazoa</taxon>
        <taxon>Ecdysozoa</taxon>
        <taxon>Arthropoda</taxon>
        <taxon>Hexapoda</taxon>
        <taxon>Insecta</taxon>
        <taxon>Pterygota</taxon>
        <taxon>Neoptera</taxon>
        <taxon>Polyneoptera</taxon>
        <taxon>Dictyoptera</taxon>
        <taxon>Blattodea</taxon>
        <taxon>Blattoidea</taxon>
        <taxon>Blattidae</taxon>
        <taxon>Blattinae</taxon>
        <taxon>Periplaneta</taxon>
    </lineage>
</organism>
<proteinExistence type="predicted"/>
<sequence>MRVNLDAENTTGADTLRANGFGGIECGNAELLNTAASGEIHIETLMLLVGQTLPVHTQNIERKWLSVKYSMPVFSRRKEHFEGYFAE</sequence>
<reference evidence="1 2" key="1">
    <citation type="journal article" date="2022" name="Allergy">
        <title>Genome assembly and annotation of Periplaneta americana reveal a comprehensive cockroach allergen profile.</title>
        <authorList>
            <person name="Wang L."/>
            <person name="Xiong Q."/>
            <person name="Saelim N."/>
            <person name="Wang L."/>
            <person name="Nong W."/>
            <person name="Wan A.T."/>
            <person name="Shi M."/>
            <person name="Liu X."/>
            <person name="Cao Q."/>
            <person name="Hui J.H.L."/>
            <person name="Sookrung N."/>
            <person name="Leung T.F."/>
            <person name="Tungtrongchitr A."/>
            <person name="Tsui S.K.W."/>
        </authorList>
    </citation>
    <scope>NUCLEOTIDE SEQUENCE [LARGE SCALE GENOMIC DNA]</scope>
    <source>
        <strain evidence="1">PWHHKU_190912</strain>
    </source>
</reference>
<comment type="caution">
    <text evidence="1">The sequence shown here is derived from an EMBL/GenBank/DDBJ whole genome shotgun (WGS) entry which is preliminary data.</text>
</comment>
<dbReference type="Proteomes" id="UP001148838">
    <property type="component" value="Unassembled WGS sequence"/>
</dbReference>